<dbReference type="RefSeq" id="WP_172794254.1">
    <property type="nucleotide sequence ID" value="NZ_CP023727.1"/>
</dbReference>
<sequence>MWEPTALSCPKCSNSLYIHFDGEEAHFECELIECDYERTIDMQEVIDND</sequence>
<evidence type="ECO:0000313" key="2">
    <source>
        <dbReference type="Proteomes" id="UP001175137"/>
    </source>
</evidence>
<evidence type="ECO:0000313" key="1">
    <source>
        <dbReference type="EMBL" id="MDN4874648.1"/>
    </source>
</evidence>
<dbReference type="Proteomes" id="UP001175137">
    <property type="component" value="Unassembled WGS sequence"/>
</dbReference>
<dbReference type="EMBL" id="JAUIQW010000001">
    <property type="protein sequence ID" value="MDN4874648.1"/>
    <property type="molecule type" value="Genomic_DNA"/>
</dbReference>
<comment type="caution">
    <text evidence="1">The sequence shown here is derived from an EMBL/GenBank/DDBJ whole genome shotgun (WGS) entry which is preliminary data.</text>
</comment>
<accession>A0AAW7NK04</accession>
<reference evidence="1" key="1">
    <citation type="submission" date="2023-07" db="EMBL/GenBank/DDBJ databases">
        <title>Complete genome sequence of Bacillus cereus SRCM126073 isolated from soil.</title>
        <authorList>
            <person name="Yang H.-G."/>
            <person name="Ryu M.-S."/>
            <person name="Ha G.-S."/>
            <person name="Yang H.-J."/>
            <person name="Jeong D.-Y."/>
        </authorList>
    </citation>
    <scope>NUCLEOTIDE SEQUENCE</scope>
    <source>
        <strain evidence="1">SRCM126073</strain>
    </source>
</reference>
<name>A0AAW7NK04_BACCE</name>
<dbReference type="AlphaFoldDB" id="A0AAW7NK04"/>
<gene>
    <name evidence="1" type="ORF">QYM23_17670</name>
</gene>
<proteinExistence type="predicted"/>
<organism evidence="1 2">
    <name type="scientific">Bacillus cereus</name>
    <dbReference type="NCBI Taxonomy" id="1396"/>
    <lineage>
        <taxon>Bacteria</taxon>
        <taxon>Bacillati</taxon>
        <taxon>Bacillota</taxon>
        <taxon>Bacilli</taxon>
        <taxon>Bacillales</taxon>
        <taxon>Bacillaceae</taxon>
        <taxon>Bacillus</taxon>
        <taxon>Bacillus cereus group</taxon>
    </lineage>
</organism>
<protein>
    <submittedName>
        <fullName evidence="1">Uncharacterized protein</fullName>
    </submittedName>
</protein>